<name>A0A812ED96_ACAPH</name>
<dbReference type="SMART" id="SM00248">
    <property type="entry name" value="ANK"/>
    <property type="match status" value="8"/>
</dbReference>
<dbReference type="InterPro" id="IPR036770">
    <property type="entry name" value="Ankyrin_rpt-contain_sf"/>
</dbReference>
<dbReference type="PROSITE" id="PS50088">
    <property type="entry name" value="ANK_REPEAT"/>
    <property type="match status" value="4"/>
</dbReference>
<accession>A0A812ED96</accession>
<dbReference type="SUPFAM" id="SSF48403">
    <property type="entry name" value="Ankyrin repeat"/>
    <property type="match status" value="2"/>
</dbReference>
<feature type="repeat" description="ANK" evidence="3">
    <location>
        <begin position="34"/>
        <end position="66"/>
    </location>
</feature>
<keyword evidence="2 3" id="KW-0040">ANK repeat</keyword>
<dbReference type="AlphaFoldDB" id="A0A812ED96"/>
<feature type="repeat" description="ANK" evidence="3">
    <location>
        <begin position="175"/>
        <end position="207"/>
    </location>
</feature>
<organism evidence="4 5">
    <name type="scientific">Acanthosepion pharaonis</name>
    <name type="common">Pharaoh cuttlefish</name>
    <name type="synonym">Sepia pharaonis</name>
    <dbReference type="NCBI Taxonomy" id="158019"/>
    <lineage>
        <taxon>Eukaryota</taxon>
        <taxon>Metazoa</taxon>
        <taxon>Spiralia</taxon>
        <taxon>Lophotrochozoa</taxon>
        <taxon>Mollusca</taxon>
        <taxon>Cephalopoda</taxon>
        <taxon>Coleoidea</taxon>
        <taxon>Decapodiformes</taxon>
        <taxon>Sepiida</taxon>
        <taxon>Sepiina</taxon>
        <taxon>Sepiidae</taxon>
        <taxon>Acanthosepion</taxon>
    </lineage>
</organism>
<gene>
    <name evidence="4" type="ORF">SPHA_72974</name>
</gene>
<dbReference type="InterPro" id="IPR002110">
    <property type="entry name" value="Ankyrin_rpt"/>
</dbReference>
<dbReference type="Gene3D" id="1.25.40.20">
    <property type="entry name" value="Ankyrin repeat-containing domain"/>
    <property type="match status" value="1"/>
</dbReference>
<dbReference type="Proteomes" id="UP000597762">
    <property type="component" value="Unassembled WGS sequence"/>
</dbReference>
<keyword evidence="1" id="KW-0677">Repeat</keyword>
<reference evidence="4" key="1">
    <citation type="submission" date="2021-01" db="EMBL/GenBank/DDBJ databases">
        <authorList>
            <person name="Li R."/>
            <person name="Bekaert M."/>
        </authorList>
    </citation>
    <scope>NUCLEOTIDE SEQUENCE</scope>
    <source>
        <strain evidence="4">Farmed</strain>
    </source>
</reference>
<dbReference type="PANTHER" id="PTHR24198">
    <property type="entry name" value="ANKYRIN REPEAT AND PROTEIN KINASE DOMAIN-CONTAINING PROTEIN"/>
    <property type="match status" value="1"/>
</dbReference>
<sequence>MYKAIDTGYVALFNELLDAGGDVDCIFVDEANISTKSLLHICCEKGQLGCVQTLIDRGAYLSARDNWGQTPLMFSVLADRKDVAEMLLTHQPSLISDSDKYGESCLHFAANNGMLEFMNILFKYGAVPDKANQSGYTPLMTSILSRDIENSRLRCDVIKLLIAHGSNYEMREPRGKRSSLQLAVLAKDADVVEVLLQAGADPNSLDRGGRTALTNCLLENIIVPREPGSMPIIDDNIQSMIILLTQAGTNMNLSLCEYSHPLICVSFVGSLQLVQFFMENGSLPDLSSNCFPSGVTPILTAASRNQITIVKHFLSWGCCFNEKGRISRKQTDYSFDCFELAIFLKYWDLAKLLLKVGYHWKPNQIDKDEDLRESLETSEEMTEWYNSFVRTPQSLMFYSIRTIRESLGSNIPSKYKKLELPKSINDQILLKDLLSLEES</sequence>
<dbReference type="PRINTS" id="PR01415">
    <property type="entry name" value="ANKYRIN"/>
</dbReference>
<evidence type="ECO:0000256" key="1">
    <source>
        <dbReference type="ARBA" id="ARBA00022737"/>
    </source>
</evidence>
<feature type="repeat" description="ANK" evidence="3">
    <location>
        <begin position="134"/>
        <end position="173"/>
    </location>
</feature>
<dbReference type="PROSITE" id="PS50297">
    <property type="entry name" value="ANK_REP_REGION"/>
    <property type="match status" value="2"/>
</dbReference>
<evidence type="ECO:0000256" key="2">
    <source>
        <dbReference type="ARBA" id="ARBA00023043"/>
    </source>
</evidence>
<protein>
    <submittedName>
        <fullName evidence="4">Uncharacterized protein</fullName>
    </submittedName>
</protein>
<dbReference type="EMBL" id="CAHIKZ030005353">
    <property type="protein sequence ID" value="CAE1323113.1"/>
    <property type="molecule type" value="Genomic_DNA"/>
</dbReference>
<comment type="caution">
    <text evidence="4">The sequence shown here is derived from an EMBL/GenBank/DDBJ whole genome shotgun (WGS) entry which is preliminary data.</text>
</comment>
<dbReference type="OrthoDB" id="9995210at2759"/>
<evidence type="ECO:0000313" key="4">
    <source>
        <dbReference type="EMBL" id="CAE1323113.1"/>
    </source>
</evidence>
<dbReference type="Pfam" id="PF12796">
    <property type="entry name" value="Ank_2"/>
    <property type="match status" value="2"/>
</dbReference>
<feature type="repeat" description="ANK" evidence="3">
    <location>
        <begin position="101"/>
        <end position="133"/>
    </location>
</feature>
<evidence type="ECO:0000313" key="5">
    <source>
        <dbReference type="Proteomes" id="UP000597762"/>
    </source>
</evidence>
<evidence type="ECO:0000256" key="3">
    <source>
        <dbReference type="PROSITE-ProRule" id="PRU00023"/>
    </source>
</evidence>
<dbReference type="PANTHER" id="PTHR24198:SF165">
    <property type="entry name" value="ANKYRIN REPEAT-CONTAINING PROTEIN-RELATED"/>
    <property type="match status" value="1"/>
</dbReference>
<dbReference type="Pfam" id="PF00023">
    <property type="entry name" value="Ank"/>
    <property type="match status" value="1"/>
</dbReference>
<proteinExistence type="predicted"/>
<keyword evidence="5" id="KW-1185">Reference proteome</keyword>